<evidence type="ECO:0000313" key="2">
    <source>
        <dbReference type="Proteomes" id="UP000034407"/>
    </source>
</evidence>
<sequence>MVYLINSSKILNPFIGLSDIVKITLNNEKVEKISDEPLRYISRSYNDFTEYMESEGYTVEQMGRGFDLKKGNYRNLVVDEGFKGIYEILRE</sequence>
<gene>
    <name evidence="1" type="ORF">VN21_15230</name>
</gene>
<keyword evidence="2" id="KW-1185">Reference proteome</keyword>
<proteinExistence type="predicted"/>
<name>A0A0M3DD82_9FIRM</name>
<accession>A0A0M3DD82</accession>
<dbReference type="PATRIC" id="fig|1629550.3.peg.2513"/>
<organism evidence="1 2">
    <name type="scientific">Paraclostridium benzoelyticum</name>
    <dbReference type="NCBI Taxonomy" id="1629550"/>
    <lineage>
        <taxon>Bacteria</taxon>
        <taxon>Bacillati</taxon>
        <taxon>Bacillota</taxon>
        <taxon>Clostridia</taxon>
        <taxon>Peptostreptococcales</taxon>
        <taxon>Peptostreptococcaceae</taxon>
        <taxon>Paraclostridium</taxon>
    </lineage>
</organism>
<protein>
    <submittedName>
        <fullName evidence="1">Uncharacterized protein</fullName>
    </submittedName>
</protein>
<comment type="caution">
    <text evidence="1">The sequence shown here is derived from an EMBL/GenBank/DDBJ whole genome shotgun (WGS) entry which is preliminary data.</text>
</comment>
<dbReference type="AlphaFoldDB" id="A0A0M3DD82"/>
<dbReference type="Proteomes" id="UP000034407">
    <property type="component" value="Unassembled WGS sequence"/>
</dbReference>
<dbReference type="RefSeq" id="WP_046824004.1">
    <property type="nucleotide sequence ID" value="NZ_LBBT01000309.1"/>
</dbReference>
<dbReference type="OrthoDB" id="1753707at2"/>
<evidence type="ECO:0000313" key="1">
    <source>
        <dbReference type="EMBL" id="KKY00243.1"/>
    </source>
</evidence>
<reference evidence="1 2" key="1">
    <citation type="submission" date="2015-04" db="EMBL/GenBank/DDBJ databases">
        <title>Microcin producing Clostridium sp. JC272T.</title>
        <authorList>
            <person name="Jyothsna T."/>
            <person name="Sasikala C."/>
            <person name="Ramana C."/>
        </authorList>
    </citation>
    <scope>NUCLEOTIDE SEQUENCE [LARGE SCALE GENOMIC DNA]</scope>
    <source>
        <strain evidence="1 2">JC272</strain>
    </source>
</reference>
<dbReference type="EMBL" id="LBBT01000309">
    <property type="protein sequence ID" value="KKY00243.1"/>
    <property type="molecule type" value="Genomic_DNA"/>
</dbReference>